<evidence type="ECO:0000256" key="1">
    <source>
        <dbReference type="SAM" id="SignalP"/>
    </source>
</evidence>
<sequence length="100" mass="11253">MMQLERLVLLCFIFLRLHSSNCLQNSLLLCNTVVETPRISSFSLLILREFFLQCPIEHISKATAGVGKVGSRDIAPATVFSAATATEIAKMSRFVRHEKW</sequence>
<reference evidence="2" key="2">
    <citation type="submission" date="2020-07" db="EMBL/GenBank/DDBJ databases">
        <authorList>
            <person name="Vera ALvarez R."/>
            <person name="Arias-Moreno D.M."/>
            <person name="Jimenez-Jacinto V."/>
            <person name="Jimenez-Bremont J.F."/>
            <person name="Swaminathan K."/>
            <person name="Moose S.P."/>
            <person name="Guerrero-Gonzalez M.L."/>
            <person name="Marino-Ramirez L."/>
            <person name="Landsman D."/>
            <person name="Rodriguez-Kessler M."/>
            <person name="Delgado-Sanchez P."/>
        </authorList>
    </citation>
    <scope>NUCLEOTIDE SEQUENCE</scope>
    <source>
        <tissue evidence="2">Cladode</tissue>
    </source>
</reference>
<proteinExistence type="predicted"/>
<organism evidence="2">
    <name type="scientific">Opuntia streptacantha</name>
    <name type="common">Prickly pear cactus</name>
    <name type="synonym">Opuntia cardona</name>
    <dbReference type="NCBI Taxonomy" id="393608"/>
    <lineage>
        <taxon>Eukaryota</taxon>
        <taxon>Viridiplantae</taxon>
        <taxon>Streptophyta</taxon>
        <taxon>Embryophyta</taxon>
        <taxon>Tracheophyta</taxon>
        <taxon>Spermatophyta</taxon>
        <taxon>Magnoliopsida</taxon>
        <taxon>eudicotyledons</taxon>
        <taxon>Gunneridae</taxon>
        <taxon>Pentapetalae</taxon>
        <taxon>Caryophyllales</taxon>
        <taxon>Cactineae</taxon>
        <taxon>Cactaceae</taxon>
        <taxon>Opuntioideae</taxon>
        <taxon>Opuntia</taxon>
    </lineage>
</organism>
<protein>
    <recommendedName>
        <fullName evidence="3">Secreted protein</fullName>
    </recommendedName>
</protein>
<feature type="chain" id="PRO_5036201172" description="Secreted protein" evidence="1">
    <location>
        <begin position="23"/>
        <end position="100"/>
    </location>
</feature>
<dbReference type="EMBL" id="GISG01128175">
    <property type="protein sequence ID" value="MBA4642377.1"/>
    <property type="molecule type" value="Transcribed_RNA"/>
</dbReference>
<evidence type="ECO:0000313" key="2">
    <source>
        <dbReference type="EMBL" id="MBA4642377.1"/>
    </source>
</evidence>
<name>A0A7C8ZGV7_OPUST</name>
<keyword evidence="1" id="KW-0732">Signal</keyword>
<accession>A0A7C8ZGV7</accession>
<feature type="signal peptide" evidence="1">
    <location>
        <begin position="1"/>
        <end position="22"/>
    </location>
</feature>
<dbReference type="EMBL" id="GISG01128177">
    <property type="protein sequence ID" value="MBA4642379.1"/>
    <property type="molecule type" value="Transcribed_RNA"/>
</dbReference>
<dbReference type="AlphaFoldDB" id="A0A7C8ZGV7"/>
<evidence type="ECO:0008006" key="3">
    <source>
        <dbReference type="Google" id="ProtNLM"/>
    </source>
</evidence>
<reference evidence="2" key="1">
    <citation type="journal article" date="2013" name="J. Plant Res.">
        <title>Effect of fungi and light on seed germination of three Opuntia species from semiarid lands of central Mexico.</title>
        <authorList>
            <person name="Delgado-Sanchez P."/>
            <person name="Jimenez-Bremont J.F."/>
            <person name="Guerrero-Gonzalez Mde L."/>
            <person name="Flores J."/>
        </authorList>
    </citation>
    <scope>NUCLEOTIDE SEQUENCE</scope>
    <source>
        <tissue evidence="2">Cladode</tissue>
    </source>
</reference>